<feature type="region of interest" description="Disordered" evidence="1">
    <location>
        <begin position="431"/>
        <end position="463"/>
    </location>
</feature>
<keyword evidence="4" id="KW-1185">Reference proteome</keyword>
<dbReference type="RefSeq" id="WP_016921741.1">
    <property type="nucleotide sequence ID" value="NZ_CP044332.1"/>
</dbReference>
<accession>A0A6B8MAZ7</accession>
<dbReference type="PANTHER" id="PTHR43581:SF2">
    <property type="entry name" value="EXCINUCLEASE ATPASE SUBUNIT"/>
    <property type="match status" value="1"/>
</dbReference>
<dbReference type="InterPro" id="IPR003959">
    <property type="entry name" value="ATPase_AAA_core"/>
</dbReference>
<dbReference type="GO" id="GO:0005524">
    <property type="term" value="F:ATP binding"/>
    <property type="evidence" value="ECO:0007669"/>
    <property type="project" value="InterPro"/>
</dbReference>
<dbReference type="AlphaFoldDB" id="A0A6B8MAZ7"/>
<evidence type="ECO:0000259" key="2">
    <source>
        <dbReference type="SMART" id="SM00382"/>
    </source>
</evidence>
<keyword evidence="3" id="KW-0614">Plasmid</keyword>
<organism evidence="3 4">
    <name type="scientific">Methylocystis parvus</name>
    <dbReference type="NCBI Taxonomy" id="134"/>
    <lineage>
        <taxon>Bacteria</taxon>
        <taxon>Pseudomonadati</taxon>
        <taxon>Pseudomonadota</taxon>
        <taxon>Alphaproteobacteria</taxon>
        <taxon>Hyphomicrobiales</taxon>
        <taxon>Methylocystaceae</taxon>
        <taxon>Methylocystis</taxon>
    </lineage>
</organism>
<dbReference type="InterPro" id="IPR027417">
    <property type="entry name" value="P-loop_NTPase"/>
</dbReference>
<reference evidence="3 4" key="1">
    <citation type="submission" date="2019-09" db="EMBL/GenBank/DDBJ databases">
        <title>Isolation and complete genome sequencing of Methylocystis species.</title>
        <authorList>
            <person name="Rumah B.L."/>
            <person name="Stead C.E."/>
            <person name="Stevens B.C."/>
            <person name="Minton N.P."/>
            <person name="Grosse-Honebrink A."/>
            <person name="Zhang Y."/>
        </authorList>
    </citation>
    <scope>NUCLEOTIDE SEQUENCE [LARGE SCALE GENOMIC DNA]</scope>
    <source>
        <strain evidence="3 4">BRCS2</strain>
        <plasmid evidence="3 4">unnamed1</plasmid>
    </source>
</reference>
<sequence length="463" mass="51205">MFLRRLTLTNIRSIGSLSIGFEEQPGKSRPWTFLLGENGSGKSTVLRAVALALAGSEALPEILGDLDWWIREGQDSASIELVLATANNELRRAELKFVRGSGTLRFLTDNQDSLRELDDALRHAARNYFVVGYGVNRRMAPDSQSIAPNSSAYRTSRSQNVATLFSQNSALVSLEQWAIDLDYRRGDKGLDLVRSALNKLLPDVKFAGVDKEHRRLRFKTPDGTLPLELLSDGYQAMAAWCGDLLFRVTETFKNYKDPLNTRGLLLIDELDLHLHPVWQRQLVFFLRATLPRFQIIATTHSPLTVHQASAEELFILKRGASPTVGVAVEKFAGAPNKLTLSQLIQSPIFGLDTLDSPQIAEVRRNLRALKGLPVSDQKGRTATVKPASTAAGRAQQIRAWEAKLDGAPDREQVPAYLKPTNLLLERIANELQGKDGDEGRGAVQKAVRTVSRGKVRPATGKLK</sequence>
<dbReference type="EMBL" id="CP044332">
    <property type="protein sequence ID" value="QGM99881.1"/>
    <property type="molecule type" value="Genomic_DNA"/>
</dbReference>
<dbReference type="Proteomes" id="UP000422569">
    <property type="component" value="Plasmid unnamed1"/>
</dbReference>
<dbReference type="KEGG" id="mpar:F7D14_19965"/>
<gene>
    <name evidence="3" type="ORF">F7D14_19965</name>
</gene>
<dbReference type="Pfam" id="PF13304">
    <property type="entry name" value="AAA_21"/>
    <property type="match status" value="1"/>
</dbReference>
<dbReference type="GO" id="GO:0016887">
    <property type="term" value="F:ATP hydrolysis activity"/>
    <property type="evidence" value="ECO:0007669"/>
    <property type="project" value="InterPro"/>
</dbReference>
<feature type="domain" description="AAA+ ATPase" evidence="2">
    <location>
        <begin position="28"/>
        <end position="319"/>
    </location>
</feature>
<proteinExistence type="predicted"/>
<dbReference type="Gene3D" id="3.40.50.300">
    <property type="entry name" value="P-loop containing nucleotide triphosphate hydrolases"/>
    <property type="match status" value="1"/>
</dbReference>
<evidence type="ECO:0000313" key="4">
    <source>
        <dbReference type="Proteomes" id="UP000422569"/>
    </source>
</evidence>
<dbReference type="InterPro" id="IPR003593">
    <property type="entry name" value="AAA+_ATPase"/>
</dbReference>
<dbReference type="SUPFAM" id="SSF52540">
    <property type="entry name" value="P-loop containing nucleoside triphosphate hydrolases"/>
    <property type="match status" value="1"/>
</dbReference>
<geneLocation type="plasmid" evidence="3">
    <name>unnamed1</name>
</geneLocation>
<dbReference type="PANTHER" id="PTHR43581">
    <property type="entry name" value="ATP/GTP PHOSPHATASE"/>
    <property type="match status" value="1"/>
</dbReference>
<dbReference type="SMART" id="SM00382">
    <property type="entry name" value="AAA"/>
    <property type="match status" value="1"/>
</dbReference>
<evidence type="ECO:0000256" key="1">
    <source>
        <dbReference type="SAM" id="MobiDB-lite"/>
    </source>
</evidence>
<name>A0A6B8MAZ7_9HYPH</name>
<evidence type="ECO:0000313" key="3">
    <source>
        <dbReference type="EMBL" id="QGM99881.1"/>
    </source>
</evidence>
<dbReference type="InterPro" id="IPR051396">
    <property type="entry name" value="Bact_Antivir_Def_Nuclease"/>
</dbReference>
<protein>
    <submittedName>
        <fullName evidence="3">AAA family ATPase</fullName>
    </submittedName>
</protein>